<protein>
    <submittedName>
        <fullName evidence="2">Uncharacterized protein</fullName>
    </submittedName>
</protein>
<accession>A0A2T3BCF7</accession>
<sequence>MSGWGMLTEQRTRMHRQPWRDDACNSTGEGRYQWGEEEPSPSHCDHIGPRTVPSGAYQNGIECKPNYVSAECRPQRWGGSRQGSQCDAMPGEAFLSRCSRGVLGRGSEESGSRVITCARPRITCLDHHLSPSVRRSLLLASLS</sequence>
<dbReference type="RefSeq" id="XP_024724600.1">
    <property type="nucleotide sequence ID" value="XM_024863153.1"/>
</dbReference>
<evidence type="ECO:0000313" key="2">
    <source>
        <dbReference type="EMBL" id="PSS27075.1"/>
    </source>
</evidence>
<dbReference type="EMBL" id="KZ679006">
    <property type="protein sequence ID" value="PSS27075.1"/>
    <property type="molecule type" value="Genomic_DNA"/>
</dbReference>
<dbReference type="GeneID" id="36571234"/>
<evidence type="ECO:0000313" key="3">
    <source>
        <dbReference type="Proteomes" id="UP000241818"/>
    </source>
</evidence>
<dbReference type="InParanoid" id="A0A2T3BCF7"/>
<dbReference type="Proteomes" id="UP000241818">
    <property type="component" value="Unassembled WGS sequence"/>
</dbReference>
<organism evidence="2 3">
    <name type="scientific">Amorphotheca resinae ATCC 22711</name>
    <dbReference type="NCBI Taxonomy" id="857342"/>
    <lineage>
        <taxon>Eukaryota</taxon>
        <taxon>Fungi</taxon>
        <taxon>Dikarya</taxon>
        <taxon>Ascomycota</taxon>
        <taxon>Pezizomycotina</taxon>
        <taxon>Leotiomycetes</taxon>
        <taxon>Helotiales</taxon>
        <taxon>Amorphothecaceae</taxon>
        <taxon>Amorphotheca</taxon>
    </lineage>
</organism>
<reference evidence="2 3" key="1">
    <citation type="journal article" date="2018" name="New Phytol.">
        <title>Comparative genomics and transcriptomics depict ericoid mycorrhizal fungi as versatile saprotrophs and plant mutualists.</title>
        <authorList>
            <person name="Martino E."/>
            <person name="Morin E."/>
            <person name="Grelet G.A."/>
            <person name="Kuo A."/>
            <person name="Kohler A."/>
            <person name="Daghino S."/>
            <person name="Barry K.W."/>
            <person name="Cichocki N."/>
            <person name="Clum A."/>
            <person name="Dockter R.B."/>
            <person name="Hainaut M."/>
            <person name="Kuo R.C."/>
            <person name="LaButti K."/>
            <person name="Lindahl B.D."/>
            <person name="Lindquist E.A."/>
            <person name="Lipzen A."/>
            <person name="Khouja H.R."/>
            <person name="Magnuson J."/>
            <person name="Murat C."/>
            <person name="Ohm R.A."/>
            <person name="Singer S.W."/>
            <person name="Spatafora J.W."/>
            <person name="Wang M."/>
            <person name="Veneault-Fourrey C."/>
            <person name="Henrissat B."/>
            <person name="Grigoriev I.V."/>
            <person name="Martin F.M."/>
            <person name="Perotto S."/>
        </authorList>
    </citation>
    <scope>NUCLEOTIDE SEQUENCE [LARGE SCALE GENOMIC DNA]</scope>
    <source>
        <strain evidence="2 3">ATCC 22711</strain>
    </source>
</reference>
<proteinExistence type="predicted"/>
<dbReference type="AlphaFoldDB" id="A0A2T3BCF7"/>
<keyword evidence="3" id="KW-1185">Reference proteome</keyword>
<evidence type="ECO:0000256" key="1">
    <source>
        <dbReference type="SAM" id="MobiDB-lite"/>
    </source>
</evidence>
<gene>
    <name evidence="2" type="ORF">M430DRAFT_149518</name>
</gene>
<name>A0A2T3BCF7_AMORE</name>
<feature type="region of interest" description="Disordered" evidence="1">
    <location>
        <begin position="32"/>
        <end position="51"/>
    </location>
</feature>